<dbReference type="Gene3D" id="3.10.50.40">
    <property type="match status" value="1"/>
</dbReference>
<dbReference type="EMBL" id="JBHLTL010000011">
    <property type="protein sequence ID" value="MFC0590567.1"/>
    <property type="molecule type" value="Genomic_DNA"/>
</dbReference>
<dbReference type="Proteomes" id="UP001589943">
    <property type="component" value="Unassembled WGS sequence"/>
</dbReference>
<comment type="caution">
    <text evidence="8">The sequence shown here is derived from an EMBL/GenBank/DDBJ whole genome shotgun (WGS) entry which is preliminary data.</text>
</comment>
<feature type="domain" description="PPIase FKBP-type" evidence="7">
    <location>
        <begin position="108"/>
        <end position="190"/>
    </location>
</feature>
<comment type="catalytic activity">
    <reaction evidence="1 5 6">
        <text>[protein]-peptidylproline (omega=180) = [protein]-peptidylproline (omega=0)</text>
        <dbReference type="Rhea" id="RHEA:16237"/>
        <dbReference type="Rhea" id="RHEA-COMP:10747"/>
        <dbReference type="Rhea" id="RHEA-COMP:10748"/>
        <dbReference type="ChEBI" id="CHEBI:83833"/>
        <dbReference type="ChEBI" id="CHEBI:83834"/>
        <dbReference type="EC" id="5.2.1.8"/>
    </reaction>
</comment>
<evidence type="ECO:0000256" key="5">
    <source>
        <dbReference type="PROSITE-ProRule" id="PRU00277"/>
    </source>
</evidence>
<dbReference type="PROSITE" id="PS50059">
    <property type="entry name" value="FKBP_PPIASE"/>
    <property type="match status" value="1"/>
</dbReference>
<evidence type="ECO:0000313" key="8">
    <source>
        <dbReference type="EMBL" id="MFC0590567.1"/>
    </source>
</evidence>
<protein>
    <recommendedName>
        <fullName evidence="6">Peptidyl-prolyl cis-trans isomerase</fullName>
        <ecNumber evidence="6">5.2.1.8</ecNumber>
    </recommendedName>
</protein>
<dbReference type="PANTHER" id="PTHR43811">
    <property type="entry name" value="FKBP-TYPE PEPTIDYL-PROLYL CIS-TRANS ISOMERASE FKPA"/>
    <property type="match status" value="1"/>
</dbReference>
<accession>A0ABV6PL59</accession>
<sequence length="197" mass="20318">MGAGQGPTGGIPMLVSAIRPSYRAAMIARSASVRLSLTVAGLTAMALTAPLLAKPVRPAPRATVAPQIIALPLKQIIPAPQRQCAAKTASGLGFRVLRPSGGPRPSGDATVTVNYIGYLAANGEVFDQGMESSFPMQRVIAGFSEGLALMPAGSIYRLCIPARLGYGDKSTGPIPPNADLVFQVELIPNLTSPAKAN</sequence>
<dbReference type="GO" id="GO:0003755">
    <property type="term" value="F:peptidyl-prolyl cis-trans isomerase activity"/>
    <property type="evidence" value="ECO:0007669"/>
    <property type="project" value="UniProtKB-EC"/>
</dbReference>
<organism evidence="8 9">
    <name type="scientific">Novosphingobium aquiterrae</name>
    <dbReference type="NCBI Taxonomy" id="624388"/>
    <lineage>
        <taxon>Bacteria</taxon>
        <taxon>Pseudomonadati</taxon>
        <taxon>Pseudomonadota</taxon>
        <taxon>Alphaproteobacteria</taxon>
        <taxon>Sphingomonadales</taxon>
        <taxon>Sphingomonadaceae</taxon>
        <taxon>Novosphingobium</taxon>
    </lineage>
</organism>
<keyword evidence="3 5" id="KW-0697">Rotamase</keyword>
<name>A0ABV6PL59_9SPHN</name>
<comment type="similarity">
    <text evidence="2 6">Belongs to the FKBP-type PPIase family.</text>
</comment>
<dbReference type="EC" id="5.2.1.8" evidence="6"/>
<dbReference type="InterPro" id="IPR046357">
    <property type="entry name" value="PPIase_dom_sf"/>
</dbReference>
<dbReference type="RefSeq" id="WP_379482020.1">
    <property type="nucleotide sequence ID" value="NZ_JBHLTL010000011.1"/>
</dbReference>
<evidence type="ECO:0000256" key="3">
    <source>
        <dbReference type="ARBA" id="ARBA00023110"/>
    </source>
</evidence>
<evidence type="ECO:0000313" key="9">
    <source>
        <dbReference type="Proteomes" id="UP001589943"/>
    </source>
</evidence>
<gene>
    <name evidence="8" type="ORF">ACFFF7_14240</name>
</gene>
<evidence type="ECO:0000256" key="2">
    <source>
        <dbReference type="ARBA" id="ARBA00006577"/>
    </source>
</evidence>
<keyword evidence="9" id="KW-1185">Reference proteome</keyword>
<keyword evidence="4 5" id="KW-0413">Isomerase</keyword>
<evidence type="ECO:0000259" key="7">
    <source>
        <dbReference type="PROSITE" id="PS50059"/>
    </source>
</evidence>
<proteinExistence type="inferred from homology"/>
<evidence type="ECO:0000256" key="6">
    <source>
        <dbReference type="RuleBase" id="RU003915"/>
    </source>
</evidence>
<dbReference type="InterPro" id="IPR001179">
    <property type="entry name" value="PPIase_FKBP_dom"/>
</dbReference>
<evidence type="ECO:0000256" key="4">
    <source>
        <dbReference type="ARBA" id="ARBA00023235"/>
    </source>
</evidence>
<dbReference type="SUPFAM" id="SSF54534">
    <property type="entry name" value="FKBP-like"/>
    <property type="match status" value="1"/>
</dbReference>
<dbReference type="PANTHER" id="PTHR43811:SF19">
    <property type="entry name" value="39 KDA FK506-BINDING NUCLEAR PROTEIN"/>
    <property type="match status" value="1"/>
</dbReference>
<dbReference type="Pfam" id="PF00254">
    <property type="entry name" value="FKBP_C"/>
    <property type="match status" value="1"/>
</dbReference>
<evidence type="ECO:0000256" key="1">
    <source>
        <dbReference type="ARBA" id="ARBA00000971"/>
    </source>
</evidence>
<reference evidence="8 9" key="1">
    <citation type="submission" date="2024-09" db="EMBL/GenBank/DDBJ databases">
        <authorList>
            <person name="Sun Q."/>
            <person name="Mori K."/>
        </authorList>
    </citation>
    <scope>NUCLEOTIDE SEQUENCE [LARGE SCALE GENOMIC DNA]</scope>
    <source>
        <strain evidence="8 9">NCAIM B.02537</strain>
    </source>
</reference>